<gene>
    <name evidence="1" type="ORF">HHI36_023756</name>
</gene>
<accession>A0ABD2PHG7</accession>
<keyword evidence="2" id="KW-1185">Reference proteome</keyword>
<dbReference type="EMBL" id="JABFTP020000186">
    <property type="protein sequence ID" value="KAL3290415.1"/>
    <property type="molecule type" value="Genomic_DNA"/>
</dbReference>
<evidence type="ECO:0000313" key="1">
    <source>
        <dbReference type="EMBL" id="KAL3290415.1"/>
    </source>
</evidence>
<evidence type="ECO:0000313" key="2">
    <source>
        <dbReference type="Proteomes" id="UP001516400"/>
    </source>
</evidence>
<comment type="caution">
    <text evidence="1">The sequence shown here is derived from an EMBL/GenBank/DDBJ whole genome shotgun (WGS) entry which is preliminary data.</text>
</comment>
<protein>
    <submittedName>
        <fullName evidence="1">Uncharacterized protein</fullName>
    </submittedName>
</protein>
<sequence>MKLKLRTKELASVKTVSAMKHVKTLKMKVILCTVRKQMDEKPKKRRSWEEMQAEIDGLKEIIAKTKVKIESLTTEWKRKKVGENSISYTNANKEPDGEMHVVDVHSELKESNCVANIACAEPVRNSNHTDENLEFMREDFITVIRKRNREKREKNSNQ</sequence>
<reference evidence="1 2" key="1">
    <citation type="journal article" date="2021" name="BMC Biol.">
        <title>Horizontally acquired antibacterial genes associated with adaptive radiation of ladybird beetles.</title>
        <authorList>
            <person name="Li H.S."/>
            <person name="Tang X.F."/>
            <person name="Huang Y.H."/>
            <person name="Xu Z.Y."/>
            <person name="Chen M.L."/>
            <person name="Du X.Y."/>
            <person name="Qiu B.Y."/>
            <person name="Chen P.T."/>
            <person name="Zhang W."/>
            <person name="Slipinski A."/>
            <person name="Escalona H.E."/>
            <person name="Waterhouse R.M."/>
            <person name="Zwick A."/>
            <person name="Pang H."/>
        </authorList>
    </citation>
    <scope>NUCLEOTIDE SEQUENCE [LARGE SCALE GENOMIC DNA]</scope>
    <source>
        <strain evidence="1">SYSU2018</strain>
    </source>
</reference>
<dbReference type="Proteomes" id="UP001516400">
    <property type="component" value="Unassembled WGS sequence"/>
</dbReference>
<organism evidence="1 2">
    <name type="scientific">Cryptolaemus montrouzieri</name>
    <dbReference type="NCBI Taxonomy" id="559131"/>
    <lineage>
        <taxon>Eukaryota</taxon>
        <taxon>Metazoa</taxon>
        <taxon>Ecdysozoa</taxon>
        <taxon>Arthropoda</taxon>
        <taxon>Hexapoda</taxon>
        <taxon>Insecta</taxon>
        <taxon>Pterygota</taxon>
        <taxon>Neoptera</taxon>
        <taxon>Endopterygota</taxon>
        <taxon>Coleoptera</taxon>
        <taxon>Polyphaga</taxon>
        <taxon>Cucujiformia</taxon>
        <taxon>Coccinelloidea</taxon>
        <taxon>Coccinellidae</taxon>
        <taxon>Scymninae</taxon>
        <taxon>Scymnini</taxon>
        <taxon>Cryptolaemus</taxon>
    </lineage>
</organism>
<name>A0ABD2PHG7_9CUCU</name>
<proteinExistence type="predicted"/>
<dbReference type="AlphaFoldDB" id="A0ABD2PHG7"/>